<evidence type="ECO:0000313" key="2">
    <source>
        <dbReference type="EMBL" id="KAJ8347488.1"/>
    </source>
</evidence>
<feature type="transmembrane region" description="Helical" evidence="1">
    <location>
        <begin position="12"/>
        <end position="30"/>
    </location>
</feature>
<evidence type="ECO:0000256" key="1">
    <source>
        <dbReference type="SAM" id="Phobius"/>
    </source>
</evidence>
<name>A0AAD7R079_9TELE</name>
<accession>A0AAD7R079</accession>
<comment type="caution">
    <text evidence="2">The sequence shown here is derived from an EMBL/GenBank/DDBJ whole genome shotgun (WGS) entry which is preliminary data.</text>
</comment>
<keyword evidence="1" id="KW-0812">Transmembrane</keyword>
<evidence type="ECO:0000313" key="3">
    <source>
        <dbReference type="Proteomes" id="UP001221898"/>
    </source>
</evidence>
<organism evidence="2 3">
    <name type="scientific">Aldrovandia affinis</name>
    <dbReference type="NCBI Taxonomy" id="143900"/>
    <lineage>
        <taxon>Eukaryota</taxon>
        <taxon>Metazoa</taxon>
        <taxon>Chordata</taxon>
        <taxon>Craniata</taxon>
        <taxon>Vertebrata</taxon>
        <taxon>Euteleostomi</taxon>
        <taxon>Actinopterygii</taxon>
        <taxon>Neopterygii</taxon>
        <taxon>Teleostei</taxon>
        <taxon>Notacanthiformes</taxon>
        <taxon>Halosauridae</taxon>
        <taxon>Aldrovandia</taxon>
    </lineage>
</organism>
<protein>
    <submittedName>
        <fullName evidence="2">Uncharacterized protein</fullName>
    </submittedName>
</protein>
<gene>
    <name evidence="2" type="ORF">AAFF_G00192890</name>
</gene>
<dbReference type="AlphaFoldDB" id="A0AAD7R079"/>
<sequence length="114" mass="13053">MSIMEFLVGDTSSVSLFLLCTAVLFTLYFLKSSTKSSRYKFPPGPKPWPLIDSSLDQSEMVAEILKDLSNRDERVEVRKVGLSELMKLIRDNQLLVWDEKTILLLLLETLGDRE</sequence>
<dbReference type="Proteomes" id="UP001221898">
    <property type="component" value="Unassembled WGS sequence"/>
</dbReference>
<keyword evidence="1" id="KW-1133">Transmembrane helix</keyword>
<keyword evidence="3" id="KW-1185">Reference proteome</keyword>
<feature type="non-terminal residue" evidence="2">
    <location>
        <position position="114"/>
    </location>
</feature>
<reference evidence="2" key="1">
    <citation type="journal article" date="2023" name="Science">
        <title>Genome structures resolve the early diversification of teleost fishes.</title>
        <authorList>
            <person name="Parey E."/>
            <person name="Louis A."/>
            <person name="Montfort J."/>
            <person name="Bouchez O."/>
            <person name="Roques C."/>
            <person name="Iampietro C."/>
            <person name="Lluch J."/>
            <person name="Castinel A."/>
            <person name="Donnadieu C."/>
            <person name="Desvignes T."/>
            <person name="Floi Bucao C."/>
            <person name="Jouanno E."/>
            <person name="Wen M."/>
            <person name="Mejri S."/>
            <person name="Dirks R."/>
            <person name="Jansen H."/>
            <person name="Henkel C."/>
            <person name="Chen W.J."/>
            <person name="Zahm M."/>
            <person name="Cabau C."/>
            <person name="Klopp C."/>
            <person name="Thompson A.W."/>
            <person name="Robinson-Rechavi M."/>
            <person name="Braasch I."/>
            <person name="Lecointre G."/>
            <person name="Bobe J."/>
            <person name="Postlethwait J.H."/>
            <person name="Berthelot C."/>
            <person name="Roest Crollius H."/>
            <person name="Guiguen Y."/>
        </authorList>
    </citation>
    <scope>NUCLEOTIDE SEQUENCE</scope>
    <source>
        <strain evidence="2">NC1722</strain>
    </source>
</reference>
<keyword evidence="1" id="KW-0472">Membrane</keyword>
<dbReference type="EMBL" id="JAINUG010002584">
    <property type="protein sequence ID" value="KAJ8347488.1"/>
    <property type="molecule type" value="Genomic_DNA"/>
</dbReference>
<proteinExistence type="predicted"/>